<protein>
    <recommendedName>
        <fullName evidence="3">MORN repeat-containing protein</fullName>
    </recommendedName>
</protein>
<dbReference type="Pfam" id="PF02493">
    <property type="entry name" value="MORN"/>
    <property type="match status" value="2"/>
</dbReference>
<dbReference type="EMBL" id="UINC01049557">
    <property type="protein sequence ID" value="SVB61488.1"/>
    <property type="molecule type" value="Genomic_DNA"/>
</dbReference>
<accession>A0A382FEI5</accession>
<dbReference type="AlphaFoldDB" id="A0A382FEI5"/>
<proteinExistence type="predicted"/>
<dbReference type="InterPro" id="IPR003409">
    <property type="entry name" value="MORN"/>
</dbReference>
<keyword evidence="1" id="KW-0677">Repeat</keyword>
<reference evidence="2" key="1">
    <citation type="submission" date="2018-05" db="EMBL/GenBank/DDBJ databases">
        <authorList>
            <person name="Lanie J.A."/>
            <person name="Ng W.-L."/>
            <person name="Kazmierczak K.M."/>
            <person name="Andrzejewski T.M."/>
            <person name="Davidsen T.M."/>
            <person name="Wayne K.J."/>
            <person name="Tettelin H."/>
            <person name="Glass J.I."/>
            <person name="Rusch D."/>
            <person name="Podicherti R."/>
            <person name="Tsui H.-C.T."/>
            <person name="Winkler M.E."/>
        </authorList>
    </citation>
    <scope>NUCLEOTIDE SEQUENCE</scope>
</reference>
<dbReference type="SUPFAM" id="SSF82185">
    <property type="entry name" value="Histone H3 K4-specific methyltransferase SET7/9 N-terminal domain"/>
    <property type="match status" value="1"/>
</dbReference>
<evidence type="ECO:0000313" key="2">
    <source>
        <dbReference type="EMBL" id="SVB61488.1"/>
    </source>
</evidence>
<gene>
    <name evidence="2" type="ORF">METZ01_LOCUS214342</name>
</gene>
<dbReference type="SMART" id="SM00698">
    <property type="entry name" value="MORN"/>
    <property type="match status" value="2"/>
</dbReference>
<dbReference type="Gene3D" id="2.20.110.10">
    <property type="entry name" value="Histone H3 K4-specific methyltransferase SET7/9 N-terminal domain"/>
    <property type="match status" value="1"/>
</dbReference>
<name>A0A382FEI5_9ZZZZ</name>
<organism evidence="2">
    <name type="scientific">marine metagenome</name>
    <dbReference type="NCBI Taxonomy" id="408172"/>
    <lineage>
        <taxon>unclassified sequences</taxon>
        <taxon>metagenomes</taxon>
        <taxon>ecological metagenomes</taxon>
    </lineage>
</organism>
<evidence type="ECO:0008006" key="3">
    <source>
        <dbReference type="Google" id="ProtNLM"/>
    </source>
</evidence>
<sequence length="131" mass="15329">VNGVKVVLRQKTPLNKKRERGILFRDGPRIKWEEGGKKWFTTGDEKTQGKYEGEILEGVPHGQGTYYWFNVNRYEGGWEYGLFDGQGTYYSYPSGVKVVGEFRRDKEWNTLRYDKDGNIIEKIVRGKLKKD</sequence>
<evidence type="ECO:0000256" key="1">
    <source>
        <dbReference type="ARBA" id="ARBA00022737"/>
    </source>
</evidence>
<feature type="non-terminal residue" evidence="2">
    <location>
        <position position="1"/>
    </location>
</feature>